<proteinExistence type="predicted"/>
<dbReference type="Gene3D" id="3.10.450.50">
    <property type="match status" value="1"/>
</dbReference>
<evidence type="ECO:0000313" key="3">
    <source>
        <dbReference type="EMBL" id="TDW22043.1"/>
    </source>
</evidence>
<feature type="chain" id="PRO_5021006938" evidence="1">
    <location>
        <begin position="30"/>
        <end position="205"/>
    </location>
</feature>
<accession>A0A4R7ZVF2</accession>
<feature type="signal peptide" evidence="1">
    <location>
        <begin position="1"/>
        <end position="29"/>
    </location>
</feature>
<gene>
    <name evidence="3" type="ORF">EV650_0875</name>
</gene>
<dbReference type="Proteomes" id="UP000295447">
    <property type="component" value="Unassembled WGS sequence"/>
</dbReference>
<evidence type="ECO:0000313" key="4">
    <source>
        <dbReference type="Proteomes" id="UP000295447"/>
    </source>
</evidence>
<dbReference type="InterPro" id="IPR037401">
    <property type="entry name" value="SnoaL-like"/>
</dbReference>
<dbReference type="RefSeq" id="WP_134115549.1">
    <property type="nucleotide sequence ID" value="NZ_SODF01000001.1"/>
</dbReference>
<comment type="caution">
    <text evidence="3">The sequence shown here is derived from an EMBL/GenBank/DDBJ whole genome shotgun (WGS) entry which is preliminary data.</text>
</comment>
<name>A0A4R7ZVF2_9ACTN</name>
<dbReference type="InterPro" id="IPR032710">
    <property type="entry name" value="NTF2-like_dom_sf"/>
</dbReference>
<dbReference type="AlphaFoldDB" id="A0A4R7ZVF2"/>
<sequence>MKVHRWKTISAFVAAVALTIGAPPSVVSAARVESTSSSASDLTRLPLTDRHLTKHEKANLAVVLRAYHAGEGNVLDAQGFMNLFAHDGVLNGIGGVEGQSTLRGEQLGGLITWMGTFLPDVHRELKQITVNGDIVSIQLSIQGTFLGAFDTPAGLVQPTGAKIDFPTADFWRLRNGKIEVFDCHIAFTTLYAQLGILPDYASATR</sequence>
<organism evidence="3 4">
    <name type="scientific">Kribbella kalugense</name>
    <dbReference type="NCBI Taxonomy" id="2512221"/>
    <lineage>
        <taxon>Bacteria</taxon>
        <taxon>Bacillati</taxon>
        <taxon>Actinomycetota</taxon>
        <taxon>Actinomycetes</taxon>
        <taxon>Propionibacteriales</taxon>
        <taxon>Kribbellaceae</taxon>
        <taxon>Kribbella</taxon>
    </lineage>
</organism>
<evidence type="ECO:0000259" key="2">
    <source>
        <dbReference type="Pfam" id="PF12680"/>
    </source>
</evidence>
<keyword evidence="4" id="KW-1185">Reference proteome</keyword>
<dbReference type="Pfam" id="PF12680">
    <property type="entry name" value="SnoaL_2"/>
    <property type="match status" value="1"/>
</dbReference>
<protein>
    <submittedName>
        <fullName evidence="3">SnoaL-like protein</fullName>
    </submittedName>
</protein>
<evidence type="ECO:0000256" key="1">
    <source>
        <dbReference type="SAM" id="SignalP"/>
    </source>
</evidence>
<dbReference type="OrthoDB" id="129343at2"/>
<feature type="domain" description="SnoaL-like" evidence="2">
    <location>
        <begin position="76"/>
        <end position="178"/>
    </location>
</feature>
<dbReference type="EMBL" id="SODF01000001">
    <property type="protein sequence ID" value="TDW22043.1"/>
    <property type="molecule type" value="Genomic_DNA"/>
</dbReference>
<keyword evidence="1" id="KW-0732">Signal</keyword>
<reference evidence="3 4" key="1">
    <citation type="submission" date="2019-03" db="EMBL/GenBank/DDBJ databases">
        <title>Genomic Encyclopedia of Type Strains, Phase III (KMG-III): the genomes of soil and plant-associated and newly described type strains.</title>
        <authorList>
            <person name="Whitman W."/>
        </authorList>
    </citation>
    <scope>NUCLEOTIDE SEQUENCE [LARGE SCALE GENOMIC DNA]</scope>
    <source>
        <strain evidence="3 4">VKM Ac-2570</strain>
    </source>
</reference>
<dbReference type="SUPFAM" id="SSF54427">
    <property type="entry name" value="NTF2-like"/>
    <property type="match status" value="1"/>
</dbReference>